<dbReference type="EMBL" id="BNEA01000015">
    <property type="protein sequence ID" value="GHI54249.1"/>
    <property type="molecule type" value="Genomic_DNA"/>
</dbReference>
<reference evidence="3" key="1">
    <citation type="submission" date="2023-07" db="EMBL/GenBank/DDBJ databases">
        <title>Whole genome shotgun sequence of Streptomyces achromogenes subsp. rubradiris NBRC 14000.</title>
        <authorList>
            <person name="Komaki H."/>
            <person name="Tamura T."/>
        </authorList>
    </citation>
    <scope>NUCLEOTIDE SEQUENCE [LARGE SCALE GENOMIC DNA]</scope>
    <source>
        <strain evidence="3">NBRC 14000</strain>
    </source>
</reference>
<dbReference type="InterPro" id="IPR001387">
    <property type="entry name" value="Cro/C1-type_HTH"/>
</dbReference>
<dbReference type="InterPro" id="IPR043917">
    <property type="entry name" value="DUF5753"/>
</dbReference>
<dbReference type="CDD" id="cd00093">
    <property type="entry name" value="HTH_XRE"/>
    <property type="match status" value="1"/>
</dbReference>
<proteinExistence type="predicted"/>
<evidence type="ECO:0000313" key="3">
    <source>
        <dbReference type="Proteomes" id="UP000646738"/>
    </source>
</evidence>
<dbReference type="PROSITE" id="PS50943">
    <property type="entry name" value="HTH_CROC1"/>
    <property type="match status" value="1"/>
</dbReference>
<dbReference type="SUPFAM" id="SSF47413">
    <property type="entry name" value="lambda repressor-like DNA-binding domains"/>
    <property type="match status" value="1"/>
</dbReference>
<dbReference type="Pfam" id="PF19054">
    <property type="entry name" value="DUF5753"/>
    <property type="match status" value="1"/>
</dbReference>
<feature type="domain" description="HTH cro/C1-type" evidence="1">
    <location>
        <begin position="21"/>
        <end position="75"/>
    </location>
</feature>
<dbReference type="SMART" id="SM00530">
    <property type="entry name" value="HTH_XRE"/>
    <property type="match status" value="1"/>
</dbReference>
<sequence>MVVSERRAAPTVGQVVLGKRLQELREAAGLSRDEAARVLRVASATVRRMETAEVALKIPYVQVLLTTYGVPDEEADAFVRLAEEANQPGWWQRFHDVLPDWFSLYVSLEGAARIIRSYEPHFVPGLLQTEDYARAVMEAGTVGQTSPETVDRHVSLRMERQRLLDRKDPPHLWVIMDETVLRRPVSTDPKVLRDQLDRLLEYAERDRVTLQIAEFAAGPHPGTYAPFTLFRFAEPELPDMVFTEYLTGALYLDARREVAAHLEVLDHMTARAASARRTLKLLREYRERL</sequence>
<dbReference type="Pfam" id="PF13560">
    <property type="entry name" value="HTH_31"/>
    <property type="match status" value="1"/>
</dbReference>
<organism evidence="2 3">
    <name type="scientific">Streptomyces rubradiris</name>
    <name type="common">Streptomyces achromogenes subsp. rubradiris</name>
    <dbReference type="NCBI Taxonomy" id="285531"/>
    <lineage>
        <taxon>Bacteria</taxon>
        <taxon>Bacillati</taxon>
        <taxon>Actinomycetota</taxon>
        <taxon>Actinomycetes</taxon>
        <taxon>Kitasatosporales</taxon>
        <taxon>Streptomycetaceae</taxon>
        <taxon>Streptomyces</taxon>
    </lineage>
</organism>
<evidence type="ECO:0000313" key="2">
    <source>
        <dbReference type="EMBL" id="GHI54249.1"/>
    </source>
</evidence>
<comment type="caution">
    <text evidence="2">The sequence shown here is derived from an EMBL/GenBank/DDBJ whole genome shotgun (WGS) entry which is preliminary data.</text>
</comment>
<name>A0ABQ3REH3_STRRR</name>
<accession>A0ABQ3REH3</accession>
<gene>
    <name evidence="2" type="ORF">Srubr_40950</name>
</gene>
<dbReference type="InterPro" id="IPR010982">
    <property type="entry name" value="Lambda_DNA-bd_dom_sf"/>
</dbReference>
<dbReference type="Proteomes" id="UP000646738">
    <property type="component" value="Unassembled WGS sequence"/>
</dbReference>
<protein>
    <submittedName>
        <fullName evidence="2">Transcriptional regulator</fullName>
    </submittedName>
</protein>
<keyword evidence="3" id="KW-1185">Reference proteome</keyword>
<dbReference type="Gene3D" id="1.10.260.40">
    <property type="entry name" value="lambda repressor-like DNA-binding domains"/>
    <property type="match status" value="1"/>
</dbReference>
<evidence type="ECO:0000259" key="1">
    <source>
        <dbReference type="PROSITE" id="PS50943"/>
    </source>
</evidence>